<dbReference type="Pfam" id="PF20347">
    <property type="entry name" value="DUF6642"/>
    <property type="match status" value="1"/>
</dbReference>
<name>A0A1M5TXQ9_9FLAO</name>
<protein>
    <submittedName>
        <fullName evidence="2">Uncharacterized protein</fullName>
    </submittedName>
</protein>
<keyword evidence="4" id="KW-1185">Reference proteome</keyword>
<accession>A0A1M5TXQ9</accession>
<dbReference type="EMBL" id="FQWO01000016">
    <property type="protein sequence ID" value="SHH55615.1"/>
    <property type="molecule type" value="Genomic_DNA"/>
</dbReference>
<dbReference type="OrthoDB" id="1142747at2"/>
<dbReference type="Proteomes" id="UP000184384">
    <property type="component" value="Unassembled WGS sequence"/>
</dbReference>
<evidence type="ECO:0000313" key="2">
    <source>
        <dbReference type="EMBL" id="SHH55615.1"/>
    </source>
</evidence>
<dbReference type="InterPro" id="IPR046584">
    <property type="entry name" value="DUF6642"/>
</dbReference>
<dbReference type="STRING" id="280093.SAMN05443373_11633"/>
<evidence type="ECO:0000313" key="3">
    <source>
        <dbReference type="Proteomes" id="UP000184384"/>
    </source>
</evidence>
<sequence length="188" mass="21403">MYNNSDRFKLFCLEGVKEISDLNASFILPFLENLALHQGIVNTYKSCDSIESLEESLSALLYADRSFKDYEILYLVFEGEGNAIVLDDYYYTLGEIAEFFEGKLSGKILHFANTKLLDLDEEEAQYFLDVTGARAVSGYNKKVPVYSAAIDNEFFGLCQQYDDVVEIVEELYAHHAAICTTMGFVLYY</sequence>
<dbReference type="EMBL" id="PVUB01000006">
    <property type="protein sequence ID" value="PRZ22902.1"/>
    <property type="molecule type" value="Genomic_DNA"/>
</dbReference>
<evidence type="ECO:0000313" key="4">
    <source>
        <dbReference type="Proteomes" id="UP000237771"/>
    </source>
</evidence>
<proteinExistence type="predicted"/>
<gene>
    <name evidence="1" type="ORF">BC624_106152</name>
    <name evidence="2" type="ORF">SAMN05443373_11633</name>
</gene>
<reference evidence="2" key="2">
    <citation type="submission" date="2016-11" db="EMBL/GenBank/DDBJ databases">
        <authorList>
            <person name="Jaros S."/>
            <person name="Januszkiewicz K."/>
            <person name="Wedrychowicz H."/>
        </authorList>
    </citation>
    <scope>NUCLEOTIDE SEQUENCE [LARGE SCALE GENOMIC DNA]</scope>
    <source>
        <strain evidence="2">DSM 19729</strain>
    </source>
</reference>
<evidence type="ECO:0000313" key="1">
    <source>
        <dbReference type="EMBL" id="PRZ22902.1"/>
    </source>
</evidence>
<reference evidence="3" key="1">
    <citation type="submission" date="2016-11" db="EMBL/GenBank/DDBJ databases">
        <authorList>
            <person name="Varghese N."/>
            <person name="Submissions S."/>
        </authorList>
    </citation>
    <scope>NUCLEOTIDE SEQUENCE [LARGE SCALE GENOMIC DNA]</scope>
    <source>
        <strain evidence="3">DSM 19729</strain>
    </source>
</reference>
<organism evidence="2 3">
    <name type="scientific">Flavobacterium granuli</name>
    <dbReference type="NCBI Taxonomy" id="280093"/>
    <lineage>
        <taxon>Bacteria</taxon>
        <taxon>Pseudomonadati</taxon>
        <taxon>Bacteroidota</taxon>
        <taxon>Flavobacteriia</taxon>
        <taxon>Flavobacteriales</taxon>
        <taxon>Flavobacteriaceae</taxon>
        <taxon>Flavobacterium</taxon>
    </lineage>
</organism>
<dbReference type="Proteomes" id="UP000237771">
    <property type="component" value="Unassembled WGS sequence"/>
</dbReference>
<dbReference type="AlphaFoldDB" id="A0A1M5TXQ9"/>
<dbReference type="RefSeq" id="WP_072946015.1">
    <property type="nucleotide sequence ID" value="NZ_FQWO01000016.1"/>
</dbReference>
<reference evidence="1 4" key="3">
    <citation type="submission" date="2018-03" db="EMBL/GenBank/DDBJ databases">
        <title>Genomic Encyclopedia of Archaeal and Bacterial Type Strains, Phase II (KMG-II): from individual species to whole genera.</title>
        <authorList>
            <person name="Goeker M."/>
        </authorList>
    </citation>
    <scope>NUCLEOTIDE SEQUENCE [LARGE SCALE GENOMIC DNA]</scope>
    <source>
        <strain evidence="1 4">DSM 17797</strain>
    </source>
</reference>